<dbReference type="RefSeq" id="WP_096006314.1">
    <property type="nucleotide sequence ID" value="NZ_NTMR01000031.1"/>
</dbReference>
<name>A0A2A3MCW3_9PSED</name>
<evidence type="ECO:0000313" key="2">
    <source>
        <dbReference type="EMBL" id="PBK02623.1"/>
    </source>
</evidence>
<evidence type="ECO:0000313" key="3">
    <source>
        <dbReference type="Proteomes" id="UP000242313"/>
    </source>
</evidence>
<dbReference type="Pfam" id="PF09722">
    <property type="entry name" value="Xre_MbcA_ParS_C"/>
    <property type="match status" value="1"/>
</dbReference>
<dbReference type="AlphaFoldDB" id="A0A2A3MCW3"/>
<organism evidence="2 3">
    <name type="scientific">Pseudomonas abyssi</name>
    <dbReference type="NCBI Taxonomy" id="170540"/>
    <lineage>
        <taxon>Bacteria</taxon>
        <taxon>Pseudomonadati</taxon>
        <taxon>Pseudomonadota</taxon>
        <taxon>Gammaproteobacteria</taxon>
        <taxon>Pseudomonadales</taxon>
        <taxon>Pseudomonadaceae</taxon>
        <taxon>Pseudomonas</taxon>
    </lineage>
</organism>
<dbReference type="InterPro" id="IPR024467">
    <property type="entry name" value="Xre/MbcA/ParS-like_toxin-bd"/>
</dbReference>
<dbReference type="Proteomes" id="UP000242313">
    <property type="component" value="Unassembled WGS sequence"/>
</dbReference>
<accession>A0A2A3MCW3</accession>
<proteinExistence type="predicted"/>
<protein>
    <recommendedName>
        <fullName evidence="1">Antitoxin Xre/MbcA/ParS-like toxin-binding domain-containing protein</fullName>
    </recommendedName>
</protein>
<reference evidence="2 3" key="1">
    <citation type="submission" date="2017-09" db="EMBL/GenBank/DDBJ databases">
        <title>Pseudomonas abyssi sp. nov. isolated from Abyssopelagic Water.</title>
        <authorList>
            <person name="Wei Y."/>
        </authorList>
    </citation>
    <scope>NUCLEOTIDE SEQUENCE [LARGE SCALE GENOMIC DNA]</scope>
    <source>
        <strain evidence="2 3">MT5</strain>
    </source>
</reference>
<keyword evidence="3" id="KW-1185">Reference proteome</keyword>
<feature type="domain" description="Antitoxin Xre/MbcA/ParS-like toxin-binding" evidence="1">
    <location>
        <begin position="84"/>
        <end position="125"/>
    </location>
</feature>
<gene>
    <name evidence="2" type="ORF">CNQ84_18730</name>
</gene>
<evidence type="ECO:0000259" key="1">
    <source>
        <dbReference type="Pfam" id="PF09722"/>
    </source>
</evidence>
<comment type="caution">
    <text evidence="2">The sequence shown here is derived from an EMBL/GenBank/DDBJ whole genome shotgun (WGS) entry which is preliminary data.</text>
</comment>
<sequence length="128" mass="13923">MGRLLEKLGLPKGHYYLHVAVLAGLPISLISDLASELERSAEQIAEWVTASPDSTVMSMQAGEVFCRLIEILDALLELHEGDLGGSLRWLTAPNVVLSNEKPVELLVTGFGTRAVRQAIRSIEYGLPV</sequence>
<dbReference type="EMBL" id="NTMR01000031">
    <property type="protein sequence ID" value="PBK02623.1"/>
    <property type="molecule type" value="Genomic_DNA"/>
</dbReference>